<dbReference type="EC" id="2.5.1.3" evidence="9"/>
<evidence type="ECO:0000313" key="13">
    <source>
        <dbReference type="EMBL" id="ODR98339.1"/>
    </source>
</evidence>
<dbReference type="GO" id="GO:0005737">
    <property type="term" value="C:cytoplasm"/>
    <property type="evidence" value="ECO:0007669"/>
    <property type="project" value="TreeGrafter"/>
</dbReference>
<evidence type="ECO:0000256" key="2">
    <source>
        <dbReference type="ARBA" id="ARBA00022679"/>
    </source>
</evidence>
<keyword evidence="2 9" id="KW-0808">Transferase</keyword>
<comment type="function">
    <text evidence="9">Condenses 4-methyl-5-(beta-hydroxyethyl)thiazole monophosphate (THZ-P) and 2-methyl-4-amino-5-hydroxymethyl pyrimidine pyrophosphate (HMP-PP) to form thiamine monophosphate (TMP).</text>
</comment>
<comment type="caution">
    <text evidence="13">The sequence shown here is derived from an EMBL/GenBank/DDBJ whole genome shotgun (WGS) entry which is preliminary data.</text>
</comment>
<keyword evidence="14" id="KW-1185">Reference proteome</keyword>
<comment type="catalytic activity">
    <reaction evidence="7 9 10">
        <text>2-(2-carboxy-4-methylthiazol-5-yl)ethyl phosphate + 4-amino-2-methyl-5-(diphosphooxymethyl)pyrimidine + 2 H(+) = thiamine phosphate + CO2 + diphosphate</text>
        <dbReference type="Rhea" id="RHEA:47848"/>
        <dbReference type="ChEBI" id="CHEBI:15378"/>
        <dbReference type="ChEBI" id="CHEBI:16526"/>
        <dbReference type="ChEBI" id="CHEBI:33019"/>
        <dbReference type="ChEBI" id="CHEBI:37575"/>
        <dbReference type="ChEBI" id="CHEBI:57841"/>
        <dbReference type="ChEBI" id="CHEBI:62890"/>
        <dbReference type="EC" id="2.5.1.3"/>
    </reaction>
</comment>
<feature type="binding site" evidence="9">
    <location>
        <position position="60"/>
    </location>
    <ligand>
        <name>4-amino-2-methyl-5-(diphosphooxymethyl)pyrimidine</name>
        <dbReference type="ChEBI" id="CHEBI:57841"/>
    </ligand>
</feature>
<comment type="pathway">
    <text evidence="1 9 11">Cofactor biosynthesis; thiamine diphosphate biosynthesis; thiamine phosphate from 4-amino-2-methyl-5-diphosphomethylpyrimidine and 4-methyl-5-(2-phosphoethyl)-thiazole: step 1/1.</text>
</comment>
<dbReference type="OrthoDB" id="9794842at2"/>
<dbReference type="CDD" id="cd00564">
    <property type="entry name" value="TMP_TenI"/>
    <property type="match status" value="1"/>
</dbReference>
<accession>A0A1E3VXU7</accession>
<dbReference type="AlphaFoldDB" id="A0A1E3VXU7"/>
<comment type="catalytic activity">
    <reaction evidence="6 9 10">
        <text>4-methyl-5-(2-phosphooxyethyl)-thiazole + 4-amino-2-methyl-5-(diphosphooxymethyl)pyrimidine + H(+) = thiamine phosphate + diphosphate</text>
        <dbReference type="Rhea" id="RHEA:22328"/>
        <dbReference type="ChEBI" id="CHEBI:15378"/>
        <dbReference type="ChEBI" id="CHEBI:33019"/>
        <dbReference type="ChEBI" id="CHEBI:37575"/>
        <dbReference type="ChEBI" id="CHEBI:57841"/>
        <dbReference type="ChEBI" id="CHEBI:58296"/>
        <dbReference type="EC" id="2.5.1.3"/>
    </reaction>
</comment>
<organism evidence="13 14">
    <name type="scientific">Methyloceanibacter superfactus</name>
    <dbReference type="NCBI Taxonomy" id="1774969"/>
    <lineage>
        <taxon>Bacteria</taxon>
        <taxon>Pseudomonadati</taxon>
        <taxon>Pseudomonadota</taxon>
        <taxon>Alphaproteobacteria</taxon>
        <taxon>Hyphomicrobiales</taxon>
        <taxon>Hyphomicrobiaceae</taxon>
        <taxon>Methyloceanibacter</taxon>
    </lineage>
</organism>
<evidence type="ECO:0000256" key="11">
    <source>
        <dbReference type="RuleBase" id="RU004253"/>
    </source>
</evidence>
<feature type="binding site" evidence="9">
    <location>
        <position position="156"/>
    </location>
    <ligand>
        <name>2-[(2R,5Z)-2-carboxy-4-methylthiazol-5(2H)-ylidene]ethyl phosphate</name>
        <dbReference type="ChEBI" id="CHEBI:62899"/>
    </ligand>
</feature>
<evidence type="ECO:0000256" key="5">
    <source>
        <dbReference type="ARBA" id="ARBA00022977"/>
    </source>
</evidence>
<evidence type="ECO:0000256" key="3">
    <source>
        <dbReference type="ARBA" id="ARBA00022723"/>
    </source>
</evidence>
<feature type="domain" description="Thiamine phosphate synthase/TenI" evidence="12">
    <location>
        <begin position="15"/>
        <end position="179"/>
    </location>
</feature>
<dbReference type="PANTHER" id="PTHR20857">
    <property type="entry name" value="THIAMINE-PHOSPHATE PYROPHOSPHORYLASE"/>
    <property type="match status" value="1"/>
</dbReference>
<dbReference type="InterPro" id="IPR022998">
    <property type="entry name" value="ThiamineP_synth_TenI"/>
</dbReference>
<feature type="binding site" evidence="9">
    <location>
        <position position="61"/>
    </location>
    <ligand>
        <name>Mg(2+)</name>
        <dbReference type="ChEBI" id="CHEBI:18420"/>
    </ligand>
</feature>
<keyword evidence="4 9" id="KW-0460">Magnesium</keyword>
<evidence type="ECO:0000256" key="7">
    <source>
        <dbReference type="ARBA" id="ARBA00047851"/>
    </source>
</evidence>
<dbReference type="UniPathway" id="UPA00060">
    <property type="reaction ID" value="UER00141"/>
</dbReference>
<feature type="binding site" evidence="9">
    <location>
        <begin position="176"/>
        <end position="177"/>
    </location>
    <ligand>
        <name>2-[(2R,5Z)-2-carboxy-4-methylthiazol-5(2H)-ylidene]ethyl phosphate</name>
        <dbReference type="ChEBI" id="CHEBI:62899"/>
    </ligand>
</feature>
<dbReference type="InterPro" id="IPR013785">
    <property type="entry name" value="Aldolase_TIM"/>
</dbReference>
<evidence type="ECO:0000256" key="4">
    <source>
        <dbReference type="ARBA" id="ARBA00022842"/>
    </source>
</evidence>
<proteinExistence type="inferred from homology"/>
<dbReference type="GO" id="GO:0004789">
    <property type="term" value="F:thiamine-phosphate diphosphorylase activity"/>
    <property type="evidence" value="ECO:0007669"/>
    <property type="project" value="UniProtKB-UniRule"/>
</dbReference>
<dbReference type="GO" id="GO:0009228">
    <property type="term" value="P:thiamine biosynthetic process"/>
    <property type="evidence" value="ECO:0007669"/>
    <property type="project" value="UniProtKB-KW"/>
</dbReference>
<comment type="cofactor">
    <cofactor evidence="9">
        <name>Mg(2+)</name>
        <dbReference type="ChEBI" id="CHEBI:18420"/>
    </cofactor>
    <text evidence="9">Binds 1 Mg(2+) ion per subunit.</text>
</comment>
<dbReference type="Pfam" id="PF02581">
    <property type="entry name" value="TMP-TENI"/>
    <property type="match status" value="1"/>
</dbReference>
<feature type="binding site" evidence="9">
    <location>
        <position position="128"/>
    </location>
    <ligand>
        <name>4-amino-2-methyl-5-(diphosphooxymethyl)pyrimidine</name>
        <dbReference type="ChEBI" id="CHEBI:57841"/>
    </ligand>
</feature>
<dbReference type="InterPro" id="IPR036206">
    <property type="entry name" value="ThiamineP_synth_sf"/>
</dbReference>
<name>A0A1E3VXU7_9HYPH</name>
<feature type="binding site" evidence="9">
    <location>
        <begin position="28"/>
        <end position="32"/>
    </location>
    <ligand>
        <name>4-amino-2-methyl-5-(diphosphooxymethyl)pyrimidine</name>
        <dbReference type="ChEBI" id="CHEBI:57841"/>
    </ligand>
</feature>
<keyword evidence="5 9" id="KW-0784">Thiamine biosynthesis</keyword>
<reference evidence="13 14" key="1">
    <citation type="journal article" date="2016" name="Environ. Microbiol.">
        <title>New Methyloceanibacter diversity from North Sea sediments includes methanotroph containing solely the soluble methane monooxygenase.</title>
        <authorList>
            <person name="Vekeman B."/>
            <person name="Kerckhof F.M."/>
            <person name="Cremers G."/>
            <person name="de Vos P."/>
            <person name="Vandamme P."/>
            <person name="Boon N."/>
            <person name="Op den Camp H.J."/>
            <person name="Heylen K."/>
        </authorList>
    </citation>
    <scope>NUCLEOTIDE SEQUENCE [LARGE SCALE GENOMIC DNA]</scope>
    <source>
        <strain evidence="13 14">R-67175</strain>
    </source>
</reference>
<dbReference type="GO" id="GO:0009229">
    <property type="term" value="P:thiamine diphosphate biosynthetic process"/>
    <property type="evidence" value="ECO:0007669"/>
    <property type="project" value="UniProtKB-UniRule"/>
</dbReference>
<dbReference type="STRING" id="1774969.AUC69_09535"/>
<dbReference type="HAMAP" id="MF_00097">
    <property type="entry name" value="TMP_synthase"/>
    <property type="match status" value="1"/>
</dbReference>
<dbReference type="EMBL" id="LPWF01000023">
    <property type="protein sequence ID" value="ODR98339.1"/>
    <property type="molecule type" value="Genomic_DNA"/>
</dbReference>
<comment type="similarity">
    <text evidence="9 10">Belongs to the thiamine-phosphate synthase family.</text>
</comment>
<dbReference type="SUPFAM" id="SSF51391">
    <property type="entry name" value="Thiamin phosphate synthase"/>
    <property type="match status" value="1"/>
</dbReference>
<dbReference type="GO" id="GO:0000287">
    <property type="term" value="F:magnesium ion binding"/>
    <property type="evidence" value="ECO:0007669"/>
    <property type="project" value="UniProtKB-UniRule"/>
</dbReference>
<evidence type="ECO:0000256" key="9">
    <source>
        <dbReference type="HAMAP-Rule" id="MF_00097"/>
    </source>
</evidence>
<evidence type="ECO:0000259" key="12">
    <source>
        <dbReference type="Pfam" id="PF02581"/>
    </source>
</evidence>
<keyword evidence="3 9" id="KW-0479">Metal-binding</keyword>
<evidence type="ECO:0000313" key="14">
    <source>
        <dbReference type="Proteomes" id="UP000094472"/>
    </source>
</evidence>
<sequence length="209" mass="22455">MHLDPFYPILPDTGWLARLLPQGVKLVQLRIKDQDAETVRAEIDKALALCTAHDCQLVINDYWREAIAAGADFVHLGQEDLAAADLPAIRAAGIKVGISTHSHEELETALAAGADYVALGPIYATTLKKMPWQPQGLPRLAEWRAIVKCPLVAIGGITLERAPVVLAAGADTVAVITDIVTNQDPESRAGNWVAVTQPWRGLSTGFPQG</sequence>
<evidence type="ECO:0000256" key="1">
    <source>
        <dbReference type="ARBA" id="ARBA00005165"/>
    </source>
</evidence>
<evidence type="ECO:0000256" key="8">
    <source>
        <dbReference type="ARBA" id="ARBA00047883"/>
    </source>
</evidence>
<dbReference type="NCBIfam" id="TIGR00693">
    <property type="entry name" value="thiE"/>
    <property type="match status" value="1"/>
</dbReference>
<protein>
    <recommendedName>
        <fullName evidence="9">Thiamine-phosphate synthase</fullName>
        <shortName evidence="9">TP synthase</shortName>
        <shortName evidence="9">TPS</shortName>
        <ecNumber evidence="9">2.5.1.3</ecNumber>
    </recommendedName>
    <alternativeName>
        <fullName evidence="9">Thiamine-phosphate pyrophosphorylase</fullName>
        <shortName evidence="9">TMP pyrophosphorylase</shortName>
        <shortName evidence="9">TMP-PPase</shortName>
    </alternativeName>
</protein>
<dbReference type="Gene3D" id="3.20.20.70">
    <property type="entry name" value="Aldolase class I"/>
    <property type="match status" value="1"/>
</dbReference>
<feature type="binding site" evidence="9">
    <location>
        <position position="99"/>
    </location>
    <ligand>
        <name>4-amino-2-methyl-5-(diphosphooxymethyl)pyrimidine</name>
        <dbReference type="ChEBI" id="CHEBI:57841"/>
    </ligand>
</feature>
<dbReference type="NCBIfam" id="NF000734">
    <property type="entry name" value="PRK00043.1-5"/>
    <property type="match status" value="1"/>
</dbReference>
<evidence type="ECO:0000256" key="10">
    <source>
        <dbReference type="RuleBase" id="RU003826"/>
    </source>
</evidence>
<dbReference type="RefSeq" id="WP_069441564.1">
    <property type="nucleotide sequence ID" value="NZ_LPWF01000023.1"/>
</dbReference>
<comment type="caution">
    <text evidence="9">Lacks conserved residue(s) required for the propagation of feature annotation.</text>
</comment>
<gene>
    <name evidence="9" type="primary">thiE</name>
    <name evidence="13" type="ORF">AUC69_09535</name>
</gene>
<evidence type="ECO:0000256" key="6">
    <source>
        <dbReference type="ARBA" id="ARBA00047334"/>
    </source>
</evidence>
<feature type="binding site" evidence="9">
    <location>
        <position position="80"/>
    </location>
    <ligand>
        <name>Mg(2+)</name>
        <dbReference type="ChEBI" id="CHEBI:18420"/>
    </ligand>
</feature>
<dbReference type="PANTHER" id="PTHR20857:SF15">
    <property type="entry name" value="THIAMINE-PHOSPHATE SYNTHASE"/>
    <property type="match status" value="1"/>
</dbReference>
<comment type="catalytic activity">
    <reaction evidence="8 9 10">
        <text>2-[(2R,5Z)-2-carboxy-4-methylthiazol-5(2H)-ylidene]ethyl phosphate + 4-amino-2-methyl-5-(diphosphooxymethyl)pyrimidine + 2 H(+) = thiamine phosphate + CO2 + diphosphate</text>
        <dbReference type="Rhea" id="RHEA:47844"/>
        <dbReference type="ChEBI" id="CHEBI:15378"/>
        <dbReference type="ChEBI" id="CHEBI:16526"/>
        <dbReference type="ChEBI" id="CHEBI:33019"/>
        <dbReference type="ChEBI" id="CHEBI:37575"/>
        <dbReference type="ChEBI" id="CHEBI:57841"/>
        <dbReference type="ChEBI" id="CHEBI:62899"/>
        <dbReference type="EC" id="2.5.1.3"/>
    </reaction>
</comment>
<dbReference type="Proteomes" id="UP000094472">
    <property type="component" value="Unassembled WGS sequence"/>
</dbReference>
<dbReference type="InterPro" id="IPR034291">
    <property type="entry name" value="TMP_synthase"/>
</dbReference>